<feature type="transmembrane region" description="Helical" evidence="11">
    <location>
        <begin position="426"/>
        <end position="444"/>
    </location>
</feature>
<feature type="transmembrane region" description="Helical" evidence="11">
    <location>
        <begin position="375"/>
        <end position="397"/>
    </location>
</feature>
<evidence type="ECO:0000256" key="10">
    <source>
        <dbReference type="ARBA" id="ARBA00023136"/>
    </source>
</evidence>
<organism evidence="13 14">
    <name type="scientific">Collinsella tanakaei YIT 12063</name>
    <dbReference type="NCBI Taxonomy" id="742742"/>
    <lineage>
        <taxon>Bacteria</taxon>
        <taxon>Bacillati</taxon>
        <taxon>Actinomycetota</taxon>
        <taxon>Coriobacteriia</taxon>
        <taxon>Coriobacteriales</taxon>
        <taxon>Coriobacteriaceae</taxon>
        <taxon>Collinsella</taxon>
    </lineage>
</organism>
<keyword evidence="14" id="KW-1185">Reference proteome</keyword>
<evidence type="ECO:0000256" key="6">
    <source>
        <dbReference type="ARBA" id="ARBA00022801"/>
    </source>
</evidence>
<dbReference type="PATRIC" id="fig|742742.3.peg.216"/>
<dbReference type="InterPro" id="IPR041489">
    <property type="entry name" value="PDZ_6"/>
</dbReference>
<evidence type="ECO:0000313" key="13">
    <source>
        <dbReference type="EMBL" id="EGX67899.1"/>
    </source>
</evidence>
<dbReference type="InterPro" id="IPR001478">
    <property type="entry name" value="PDZ"/>
</dbReference>
<dbReference type="PROSITE" id="PS50106">
    <property type="entry name" value="PDZ"/>
    <property type="match status" value="1"/>
</dbReference>
<dbReference type="GeneID" id="62758008"/>
<evidence type="ECO:0000256" key="8">
    <source>
        <dbReference type="ARBA" id="ARBA00022989"/>
    </source>
</evidence>
<evidence type="ECO:0000256" key="7">
    <source>
        <dbReference type="ARBA" id="ARBA00022833"/>
    </source>
</evidence>
<dbReference type="Proteomes" id="UP000004830">
    <property type="component" value="Unassembled WGS sequence"/>
</dbReference>
<comment type="subcellular location">
    <subcellularLocation>
        <location evidence="2">Membrane</location>
        <topology evidence="2">Multi-pass membrane protein</topology>
    </subcellularLocation>
</comment>
<comment type="caution">
    <text evidence="13">The sequence shown here is derived from an EMBL/GenBank/DDBJ whole genome shotgun (WGS) entry which is preliminary data.</text>
</comment>
<dbReference type="InterPro" id="IPR036034">
    <property type="entry name" value="PDZ_sf"/>
</dbReference>
<reference evidence="13 14" key="1">
    <citation type="submission" date="2011-06" db="EMBL/GenBank/DDBJ databases">
        <title>The Genome Sequence of Collinsella tanakaei YIT 12063.</title>
        <authorList>
            <consortium name="The Broad Institute Genome Sequencing Platform"/>
            <person name="Earl A."/>
            <person name="Ward D."/>
            <person name="Feldgarden M."/>
            <person name="Gevers D."/>
            <person name="Morotomi M."/>
            <person name="Young S.K."/>
            <person name="Zeng Q."/>
            <person name="Gargeya S."/>
            <person name="Fitzgerald M."/>
            <person name="Haas B."/>
            <person name="Abouelleil A."/>
            <person name="Alvarado L."/>
            <person name="Arachchi H.M."/>
            <person name="Berlin A."/>
            <person name="Brown A."/>
            <person name="Chapman S.B."/>
            <person name="Chen Z."/>
            <person name="Dunbar C."/>
            <person name="Freedman E."/>
            <person name="Gearin G."/>
            <person name="Gellesch M."/>
            <person name="Goldberg J."/>
            <person name="Griggs A."/>
            <person name="Gujja S."/>
            <person name="Heiman D."/>
            <person name="Howarth C."/>
            <person name="Larson L."/>
            <person name="Lui A."/>
            <person name="MacDonald P.J.P."/>
            <person name="Mehta T."/>
            <person name="Montmayeur A."/>
            <person name="Murphy C."/>
            <person name="Neiman D."/>
            <person name="Pearson M."/>
            <person name="Priest M."/>
            <person name="Roberts A."/>
            <person name="Saif S."/>
            <person name="Shea T."/>
            <person name="Shenoy N."/>
            <person name="Sisk P."/>
            <person name="Stolte C."/>
            <person name="Sykes S."/>
            <person name="Wortman J."/>
            <person name="Nusbaum C."/>
            <person name="Birren B."/>
        </authorList>
    </citation>
    <scope>NUCLEOTIDE SEQUENCE [LARGE SCALE GENOMIC DNA]</scope>
    <source>
        <strain evidence="13 14">YIT 12063</strain>
    </source>
</reference>
<evidence type="ECO:0000256" key="5">
    <source>
        <dbReference type="ARBA" id="ARBA00022692"/>
    </source>
</evidence>
<dbReference type="GO" id="GO:0006508">
    <property type="term" value="P:proteolysis"/>
    <property type="evidence" value="ECO:0007669"/>
    <property type="project" value="UniProtKB-KW"/>
</dbReference>
<proteinExistence type="inferred from homology"/>
<evidence type="ECO:0000256" key="1">
    <source>
        <dbReference type="ARBA" id="ARBA00001947"/>
    </source>
</evidence>
<evidence type="ECO:0000256" key="2">
    <source>
        <dbReference type="ARBA" id="ARBA00004141"/>
    </source>
</evidence>
<dbReference type="Gene3D" id="2.30.42.10">
    <property type="match status" value="1"/>
</dbReference>
<evidence type="ECO:0000313" key="14">
    <source>
        <dbReference type="Proteomes" id="UP000004830"/>
    </source>
</evidence>
<keyword evidence="9" id="KW-0482">Metalloprotease</keyword>
<dbReference type="Pfam" id="PF17820">
    <property type="entry name" value="PDZ_6"/>
    <property type="match status" value="1"/>
</dbReference>
<dbReference type="Pfam" id="PF02163">
    <property type="entry name" value="Peptidase_M50"/>
    <property type="match status" value="1"/>
</dbReference>
<keyword evidence="10 11" id="KW-0472">Membrane</keyword>
<feature type="transmembrane region" description="Helical" evidence="11">
    <location>
        <begin position="206"/>
        <end position="231"/>
    </location>
</feature>
<name>G1WFV7_9ACTN</name>
<dbReference type="eggNOG" id="COG0750">
    <property type="taxonomic scope" value="Bacteria"/>
</dbReference>
<keyword evidence="6" id="KW-0378">Hydrolase</keyword>
<dbReference type="CDD" id="cd05709">
    <property type="entry name" value="S2P-M50"/>
    <property type="match status" value="1"/>
</dbReference>
<gene>
    <name evidence="13" type="ORF">HMPREF9452_00220</name>
</gene>
<sequence>MEAISEIIAPIFWGVLLLSVLVFVHEGGHFLAARACGVRVTELFLGMPCRFNVHFSSKRIGTKFGVTPLLIGGYAAICGMDPQTVPCAPAVLAAVHRRGTVSVSELARELELDPDDVLDACAFLLGWGSIAPVYEDESKQSSKYYPMTYASMPRDAAGNTVYDGKAFDRTHATKQGDAWVPPMGDDEFYRCERSHTYLGKGFWKRAFMLVAGIIVNILTGFILMVGVYSIVGIQSVDNVNTIGAVEAGSPAASAGLKAGDAILMVDGESTATWEEVYNALQESGEDGTVDLTVEHGGSQRQMSIELSDQGTLGISASVRTVRLNPLDSMRVGAMYIVQTAQGVIRMLTPQHTVEMLNNSASIVGISVLSAQAAQAGAGTFLSFAALISFSLGFMNLLPIPPLDGGKLLIEIVQALSRRQVPIKVQAAFSWLGIILFGLLFVYMLRVDILRLL</sequence>
<dbReference type="InterPro" id="IPR008915">
    <property type="entry name" value="Peptidase_M50"/>
</dbReference>
<dbReference type="RefSeq" id="WP_009140257.1">
    <property type="nucleotide sequence ID" value="NZ_JH126467.1"/>
</dbReference>
<keyword evidence="5 11" id="KW-0812">Transmembrane</keyword>
<evidence type="ECO:0000256" key="4">
    <source>
        <dbReference type="ARBA" id="ARBA00022670"/>
    </source>
</evidence>
<keyword evidence="4" id="KW-0645">Protease</keyword>
<dbReference type="OrthoDB" id="9782003at2"/>
<comment type="cofactor">
    <cofactor evidence="1">
        <name>Zn(2+)</name>
        <dbReference type="ChEBI" id="CHEBI:29105"/>
    </cofactor>
</comment>
<dbReference type="SUPFAM" id="SSF50156">
    <property type="entry name" value="PDZ domain-like"/>
    <property type="match status" value="1"/>
</dbReference>
<dbReference type="PANTHER" id="PTHR42837:SF2">
    <property type="entry name" value="MEMBRANE METALLOPROTEASE ARASP2, CHLOROPLASTIC-RELATED"/>
    <property type="match status" value="1"/>
</dbReference>
<dbReference type="HOGENOM" id="CLU_025778_1_3_11"/>
<evidence type="ECO:0000256" key="9">
    <source>
        <dbReference type="ARBA" id="ARBA00023049"/>
    </source>
</evidence>
<dbReference type="AlphaFoldDB" id="G1WFV7"/>
<comment type="similarity">
    <text evidence="3">Belongs to the peptidase M50B family.</text>
</comment>
<keyword evidence="8 11" id="KW-1133">Transmembrane helix</keyword>
<evidence type="ECO:0000259" key="12">
    <source>
        <dbReference type="PROSITE" id="PS50106"/>
    </source>
</evidence>
<dbReference type="GO" id="GO:0016020">
    <property type="term" value="C:membrane"/>
    <property type="evidence" value="ECO:0007669"/>
    <property type="project" value="UniProtKB-SubCell"/>
</dbReference>
<dbReference type="STRING" id="742742.HMPREF9452_00220"/>
<dbReference type="InterPro" id="IPR004387">
    <property type="entry name" value="Pept_M50_Zn"/>
</dbReference>
<dbReference type="PANTHER" id="PTHR42837">
    <property type="entry name" value="REGULATOR OF SIGMA-E PROTEASE RSEP"/>
    <property type="match status" value="1"/>
</dbReference>
<dbReference type="SMART" id="SM00228">
    <property type="entry name" value="PDZ"/>
    <property type="match status" value="1"/>
</dbReference>
<feature type="transmembrane region" description="Helical" evidence="11">
    <location>
        <begin position="6"/>
        <end position="24"/>
    </location>
</feature>
<evidence type="ECO:0000256" key="3">
    <source>
        <dbReference type="ARBA" id="ARBA00007931"/>
    </source>
</evidence>
<feature type="domain" description="PDZ" evidence="12">
    <location>
        <begin position="231"/>
        <end position="295"/>
    </location>
</feature>
<keyword evidence="7" id="KW-0862">Zinc</keyword>
<dbReference type="GO" id="GO:0004222">
    <property type="term" value="F:metalloendopeptidase activity"/>
    <property type="evidence" value="ECO:0007669"/>
    <property type="project" value="InterPro"/>
</dbReference>
<accession>G1WFV7</accession>
<evidence type="ECO:0000256" key="11">
    <source>
        <dbReference type="SAM" id="Phobius"/>
    </source>
</evidence>
<protein>
    <recommendedName>
        <fullName evidence="12">PDZ domain-containing protein</fullName>
    </recommendedName>
</protein>
<dbReference type="EMBL" id="ADLS01000004">
    <property type="protein sequence ID" value="EGX67899.1"/>
    <property type="molecule type" value="Genomic_DNA"/>
</dbReference>